<feature type="region of interest" description="Disordered" evidence="1">
    <location>
        <begin position="178"/>
        <end position="203"/>
    </location>
</feature>
<feature type="compositionally biased region" description="Polar residues" evidence="1">
    <location>
        <begin position="523"/>
        <end position="532"/>
    </location>
</feature>
<organism evidence="2 3">
    <name type="scientific">Yarrowia lipolytica</name>
    <name type="common">Candida lipolytica</name>
    <dbReference type="NCBI Taxonomy" id="4952"/>
    <lineage>
        <taxon>Eukaryota</taxon>
        <taxon>Fungi</taxon>
        <taxon>Dikarya</taxon>
        <taxon>Ascomycota</taxon>
        <taxon>Saccharomycotina</taxon>
        <taxon>Dipodascomycetes</taxon>
        <taxon>Dipodascales</taxon>
        <taxon>Dipodascales incertae sedis</taxon>
        <taxon>Yarrowia</taxon>
    </lineage>
</organism>
<feature type="compositionally biased region" description="Polar residues" evidence="1">
    <location>
        <begin position="418"/>
        <end position="429"/>
    </location>
</feature>
<feature type="region of interest" description="Disordered" evidence="1">
    <location>
        <begin position="485"/>
        <end position="565"/>
    </location>
</feature>
<feature type="region of interest" description="Disordered" evidence="1">
    <location>
        <begin position="231"/>
        <end position="314"/>
    </location>
</feature>
<gene>
    <name evidence="2" type="ORF">YALI1_D33941g</name>
</gene>
<dbReference type="GeneID" id="2910424"/>
<dbReference type="EMBL" id="CP017556">
    <property type="protein sequence ID" value="AOW04644.1"/>
    <property type="molecule type" value="Genomic_DNA"/>
</dbReference>
<dbReference type="KEGG" id="yli:2910424"/>
<proteinExistence type="predicted"/>
<evidence type="ECO:0000313" key="3">
    <source>
        <dbReference type="Proteomes" id="UP000182444"/>
    </source>
</evidence>
<sequence length="622" mass="69737">MSRKDAWPTEQIDALFAVFDSVGPKELNEKMRPGARFGDFMEQACMGVFGQVEPRLMTRVRSRVARIKRDFLDYLILLREKERDPSVADEEYSKKLALLYQRLPKSLIGLQVTFDLKEDAVDSEEDVLKPTRSSTPPVTKPKPLFRVPVDKTKVRDNKIPAHDDRVPLDTLTTKYKLDGYGGGATVEKMSENGPTSTGSAPDKSIQIGEEDILSGPKNQVSAAEALRREEAEAAKVQREREERLRLRRESSEARSLFETEEHDQNSDTKTSEKSEKSETPVSKSESRSLLRKKRRLVVTEAKSKNLEMALSDEYEDPIFALAEKKTQLKETASETPASPPVGSRNVGVELEQTRSQSKDQPDSTSKTMDRQYRPPKVHRSDSDSDSDIGSRAELFSLPTSTPKAAKRHSFVQERPSPTKRNSSRLQRSSVRLDDEVDDDPISRSDRRSRSVQVSDLEPGQGDLVELQHPVTGRVSVDADQMYQLALPGGTSTTVPTEAPKRKRGRPRKDVYTMDDDALFPPSVGSSRTSATDSRPAKKKTQVSMSSANERRSSIMTSTPHPDTSMSSNYLPQYLESMQQFLRSVERLYILADGDTAMRRALAQLVQATTEKIERSVDDGKLP</sequence>
<dbReference type="Proteomes" id="UP000182444">
    <property type="component" value="Chromosome 1D"/>
</dbReference>
<feature type="compositionally biased region" description="Basic and acidic residues" evidence="1">
    <location>
        <begin position="231"/>
        <end position="288"/>
    </location>
</feature>
<feature type="region of interest" description="Disordered" evidence="1">
    <location>
        <begin position="327"/>
        <end position="462"/>
    </location>
</feature>
<dbReference type="AlphaFoldDB" id="A0A1H6Q8A2"/>
<evidence type="ECO:0000256" key="1">
    <source>
        <dbReference type="SAM" id="MobiDB-lite"/>
    </source>
</evidence>
<feature type="compositionally biased region" description="Basic and acidic residues" evidence="1">
    <location>
        <begin position="356"/>
        <end position="382"/>
    </location>
</feature>
<reference evidence="2 3" key="1">
    <citation type="journal article" date="2016" name="PLoS ONE">
        <title>Sequence Assembly of Yarrowia lipolytica Strain W29/CLIB89 Shows Transposable Element Diversity.</title>
        <authorList>
            <person name="Magnan C."/>
            <person name="Yu J."/>
            <person name="Chang I."/>
            <person name="Jahn E."/>
            <person name="Kanomata Y."/>
            <person name="Wu J."/>
            <person name="Zeller M."/>
            <person name="Oakes M."/>
            <person name="Baldi P."/>
            <person name="Sandmeyer S."/>
        </authorList>
    </citation>
    <scope>NUCLEOTIDE SEQUENCE [LARGE SCALE GENOMIC DNA]</scope>
    <source>
        <strain evidence="3">CLIB89(W29)</strain>
    </source>
</reference>
<accession>A0A1H6Q8A2</accession>
<dbReference type="RefSeq" id="XP_503281.2">
    <property type="nucleotide sequence ID" value="XM_503281.2"/>
</dbReference>
<name>A0A1H6Q8A2_YARLL</name>
<dbReference type="VEuPathDB" id="FungiDB:YALI1_D33941g"/>
<dbReference type="OrthoDB" id="4095675at2759"/>
<dbReference type="VEuPathDB" id="FungiDB:YALI0_D25608g"/>
<feature type="compositionally biased region" description="Polar residues" evidence="1">
    <location>
        <begin position="541"/>
        <end position="565"/>
    </location>
</feature>
<protein>
    <submittedName>
        <fullName evidence="2">Uncharacterized protein</fullName>
    </submittedName>
</protein>
<evidence type="ECO:0000313" key="2">
    <source>
        <dbReference type="EMBL" id="AOW04644.1"/>
    </source>
</evidence>